<dbReference type="RefSeq" id="WP_104207396.1">
    <property type="nucleotide sequence ID" value="NZ_PHHC01000141.1"/>
</dbReference>
<comment type="caution">
    <text evidence="2">The sequence shown here is derived from an EMBL/GenBank/DDBJ whole genome shotgun (WGS) entry which is preliminary data.</text>
</comment>
<dbReference type="EMBL" id="PHHC01000141">
    <property type="protein sequence ID" value="PPE03075.1"/>
    <property type="molecule type" value="Genomic_DNA"/>
</dbReference>
<dbReference type="Proteomes" id="UP000239425">
    <property type="component" value="Unassembled WGS sequence"/>
</dbReference>
<evidence type="ECO:0000313" key="2">
    <source>
        <dbReference type="EMBL" id="PPE03075.1"/>
    </source>
</evidence>
<protein>
    <recommendedName>
        <fullName evidence="1">Endonuclease/exonuclease/phosphatase domain-containing protein</fullName>
    </recommendedName>
</protein>
<dbReference type="Gene3D" id="3.60.10.10">
    <property type="entry name" value="Endonuclease/exonuclease/phosphatase"/>
    <property type="match status" value="1"/>
</dbReference>
<dbReference type="Pfam" id="PF03372">
    <property type="entry name" value="Exo_endo_phos"/>
    <property type="match status" value="1"/>
</dbReference>
<evidence type="ECO:0000313" key="3">
    <source>
        <dbReference type="Proteomes" id="UP000239425"/>
    </source>
</evidence>
<name>A0A2S5R7H7_9PROT</name>
<organism evidence="2 3">
    <name type="scientific">Holospora curviuscula</name>
    <dbReference type="NCBI Taxonomy" id="1082868"/>
    <lineage>
        <taxon>Bacteria</taxon>
        <taxon>Pseudomonadati</taxon>
        <taxon>Pseudomonadota</taxon>
        <taxon>Alphaproteobacteria</taxon>
        <taxon>Holosporales</taxon>
        <taxon>Holosporaceae</taxon>
        <taxon>Holospora</taxon>
    </lineage>
</organism>
<reference evidence="2 3" key="1">
    <citation type="submission" date="2017-11" db="EMBL/GenBank/DDBJ databases">
        <title>Comparative genomic analysis of Holospora spp., intranuclear symbionts of paramecia.</title>
        <authorList>
            <person name="Garushyants S.K."/>
            <person name="Beliavskaya A."/>
            <person name="Malko D.B."/>
            <person name="Logacheva M.D."/>
            <person name="Rautian M.S."/>
            <person name="Gelfand M.S."/>
        </authorList>
    </citation>
    <scope>NUCLEOTIDE SEQUENCE [LARGE SCALE GENOMIC DNA]</scope>
    <source>
        <strain evidence="3">02AZ16</strain>
    </source>
</reference>
<sequence length="262" mass="30019">MNSANSLKLITLNIWGGHVEEPLFNFVKSKQDIDIFCFQEVYCKAKAKTTNETRYVNLDTFSEIQSLLPNHTGYFRPVVQGIYGIAMFVKKHLLVIEEGERIIHANDNYIGIGPTHSRILQYAKIEYSRQRFTVINVHGLWNGMGKGDSAQRIDQSLKIKHFLDSINEHKILCGDFNLKPDTKSLEILSQGMDDHIKINVVQSTRTSFYPGAERFADYIYTSKNVDVQNFQVLREEISDHAALQIDFTIADGNEMAKIREEL</sequence>
<dbReference type="InterPro" id="IPR036691">
    <property type="entry name" value="Endo/exonu/phosph_ase_sf"/>
</dbReference>
<feature type="domain" description="Endonuclease/exonuclease/phosphatase" evidence="1">
    <location>
        <begin position="10"/>
        <end position="240"/>
    </location>
</feature>
<dbReference type="SUPFAM" id="SSF56219">
    <property type="entry name" value="DNase I-like"/>
    <property type="match status" value="1"/>
</dbReference>
<dbReference type="AlphaFoldDB" id="A0A2S5R7H7"/>
<dbReference type="OrthoDB" id="4446218at2"/>
<proteinExistence type="predicted"/>
<accession>A0A2S5R7H7</accession>
<gene>
    <name evidence="2" type="ORF">HCUR_01506</name>
</gene>
<dbReference type="GO" id="GO:0003824">
    <property type="term" value="F:catalytic activity"/>
    <property type="evidence" value="ECO:0007669"/>
    <property type="project" value="InterPro"/>
</dbReference>
<dbReference type="InterPro" id="IPR005135">
    <property type="entry name" value="Endo/exonuclease/phosphatase"/>
</dbReference>
<keyword evidence="3" id="KW-1185">Reference proteome</keyword>
<evidence type="ECO:0000259" key="1">
    <source>
        <dbReference type="Pfam" id="PF03372"/>
    </source>
</evidence>